<dbReference type="Proteomes" id="UP001174909">
    <property type="component" value="Unassembled WGS sequence"/>
</dbReference>
<protein>
    <submittedName>
        <fullName evidence="2">Uncharacterized protein</fullName>
    </submittedName>
</protein>
<feature type="signal peptide" evidence="1">
    <location>
        <begin position="1"/>
        <end position="36"/>
    </location>
</feature>
<accession>A0AA35SIB7</accession>
<comment type="caution">
    <text evidence="2">The sequence shown here is derived from an EMBL/GenBank/DDBJ whole genome shotgun (WGS) entry which is preliminary data.</text>
</comment>
<name>A0AA35SIB7_GEOBA</name>
<proteinExistence type="predicted"/>
<feature type="chain" id="PRO_5041412671" evidence="1">
    <location>
        <begin position="37"/>
        <end position="80"/>
    </location>
</feature>
<gene>
    <name evidence="2" type="ORF">GBAR_LOCUS17004</name>
</gene>
<organism evidence="2 3">
    <name type="scientific">Geodia barretti</name>
    <name type="common">Barrett's horny sponge</name>
    <dbReference type="NCBI Taxonomy" id="519541"/>
    <lineage>
        <taxon>Eukaryota</taxon>
        <taxon>Metazoa</taxon>
        <taxon>Porifera</taxon>
        <taxon>Demospongiae</taxon>
        <taxon>Heteroscleromorpha</taxon>
        <taxon>Tetractinellida</taxon>
        <taxon>Astrophorina</taxon>
        <taxon>Geodiidae</taxon>
        <taxon>Geodia</taxon>
    </lineage>
</organism>
<dbReference type="EMBL" id="CASHTH010002454">
    <property type="protein sequence ID" value="CAI8029974.1"/>
    <property type="molecule type" value="Genomic_DNA"/>
</dbReference>
<reference evidence="2" key="1">
    <citation type="submission" date="2023-03" db="EMBL/GenBank/DDBJ databases">
        <authorList>
            <person name="Steffen K."/>
            <person name="Cardenas P."/>
        </authorList>
    </citation>
    <scope>NUCLEOTIDE SEQUENCE</scope>
</reference>
<keyword evidence="3" id="KW-1185">Reference proteome</keyword>
<evidence type="ECO:0000256" key="1">
    <source>
        <dbReference type="SAM" id="SignalP"/>
    </source>
</evidence>
<dbReference type="AlphaFoldDB" id="A0AA35SIB7"/>
<sequence length="80" mass="8937">MKTCRDPRNLASSRCWRSSLLLLLVVLETCLRWTAGQTVTVSPSNVIAIRGVDGHDFTKFCSVTGIRLDLQTNIRLSECI</sequence>
<evidence type="ECO:0000313" key="2">
    <source>
        <dbReference type="EMBL" id="CAI8029974.1"/>
    </source>
</evidence>
<keyword evidence="1" id="KW-0732">Signal</keyword>
<evidence type="ECO:0000313" key="3">
    <source>
        <dbReference type="Proteomes" id="UP001174909"/>
    </source>
</evidence>